<evidence type="ECO:0000313" key="3">
    <source>
        <dbReference type="EMBL" id="MDG9700467.1"/>
    </source>
</evidence>
<gene>
    <name evidence="3" type="ORF">QB898_12240</name>
</gene>
<keyword evidence="2" id="KW-1133">Transmembrane helix</keyword>
<feature type="transmembrane region" description="Helical" evidence="2">
    <location>
        <begin position="152"/>
        <end position="175"/>
    </location>
</feature>
<comment type="caution">
    <text evidence="3">The sequence shown here is derived from an EMBL/GenBank/DDBJ whole genome shotgun (WGS) entry which is preliminary data.</text>
</comment>
<dbReference type="EMBL" id="JARVII010000037">
    <property type="protein sequence ID" value="MDG9700467.1"/>
    <property type="molecule type" value="Genomic_DNA"/>
</dbReference>
<name>A0AAW6RQL6_9BURK</name>
<evidence type="ECO:0008006" key="5">
    <source>
        <dbReference type="Google" id="ProtNLM"/>
    </source>
</evidence>
<sequence>MPDDKHHAKPQIDVRTLNLAQLKMLADKGSRRARAELEARMRAMSAGAAPEAASRARSGAPAQPSASSGFAPVTDFSALLAQPATQPASLQGSAPQPSPAAMPLSRAAIPPMPAAPAVQNEPLHGHDAMLERLHLLGQQEDARRRTEGPPRLVGMVLMGWGGLVVLAGLVTILAGSHYRGIGGYYLFGGVLCAVAGKLLWNNRRLAIYVHAAASALMLLWGMYWSRSDGVFSALMQSAPIWLSACWMAVGAIRDPLE</sequence>
<accession>A0AAW6RQL6</accession>
<keyword evidence="2" id="KW-0472">Membrane</keyword>
<evidence type="ECO:0000313" key="4">
    <source>
        <dbReference type="Proteomes" id="UP001237156"/>
    </source>
</evidence>
<protein>
    <recommendedName>
        <fullName evidence="5">DUF2157 domain-containing protein</fullName>
    </recommendedName>
</protein>
<reference evidence="3 4" key="1">
    <citation type="submission" date="2023-04" db="EMBL/GenBank/DDBJ databases">
        <title>Ottowia paracancer sp. nov., isolated from human stomach.</title>
        <authorList>
            <person name="Song Y."/>
        </authorList>
    </citation>
    <scope>NUCLEOTIDE SEQUENCE [LARGE SCALE GENOMIC DNA]</scope>
    <source>
        <strain evidence="3 4">10c7w1</strain>
    </source>
</reference>
<keyword evidence="4" id="KW-1185">Reference proteome</keyword>
<dbReference type="AlphaFoldDB" id="A0AAW6RQL6"/>
<feature type="transmembrane region" description="Helical" evidence="2">
    <location>
        <begin position="207"/>
        <end position="224"/>
    </location>
</feature>
<feature type="region of interest" description="Disordered" evidence="1">
    <location>
        <begin position="48"/>
        <end position="69"/>
    </location>
</feature>
<dbReference type="RefSeq" id="WP_279525176.1">
    <property type="nucleotide sequence ID" value="NZ_JARVII010000037.1"/>
</dbReference>
<feature type="region of interest" description="Disordered" evidence="1">
    <location>
        <begin position="84"/>
        <end position="120"/>
    </location>
</feature>
<feature type="transmembrane region" description="Helical" evidence="2">
    <location>
        <begin position="181"/>
        <end position="200"/>
    </location>
</feature>
<proteinExistence type="predicted"/>
<dbReference type="Proteomes" id="UP001237156">
    <property type="component" value="Unassembled WGS sequence"/>
</dbReference>
<evidence type="ECO:0000256" key="2">
    <source>
        <dbReference type="SAM" id="Phobius"/>
    </source>
</evidence>
<keyword evidence="2" id="KW-0812">Transmembrane</keyword>
<evidence type="ECO:0000256" key="1">
    <source>
        <dbReference type="SAM" id="MobiDB-lite"/>
    </source>
</evidence>
<organism evidence="3 4">
    <name type="scientific">Ottowia cancrivicina</name>
    <dbReference type="NCBI Taxonomy" id="3040346"/>
    <lineage>
        <taxon>Bacteria</taxon>
        <taxon>Pseudomonadati</taxon>
        <taxon>Pseudomonadota</taxon>
        <taxon>Betaproteobacteria</taxon>
        <taxon>Burkholderiales</taxon>
        <taxon>Comamonadaceae</taxon>
        <taxon>Ottowia</taxon>
    </lineage>
</organism>
<feature type="compositionally biased region" description="Polar residues" evidence="1">
    <location>
        <begin position="84"/>
        <end position="95"/>
    </location>
</feature>